<dbReference type="InterPro" id="IPR036390">
    <property type="entry name" value="WH_DNA-bd_sf"/>
</dbReference>
<dbReference type="Gene3D" id="1.10.10.10">
    <property type="entry name" value="Winged helix-like DNA-binding domain superfamily/Winged helix DNA-binding domain"/>
    <property type="match status" value="1"/>
</dbReference>
<dbReference type="InterPro" id="IPR036388">
    <property type="entry name" value="WH-like_DNA-bd_sf"/>
</dbReference>
<comment type="caution">
    <text evidence="3">The sequence shown here is derived from an EMBL/GenBank/DDBJ whole genome shotgun (WGS) entry which is preliminary data.</text>
</comment>
<dbReference type="EMBL" id="BKDJ01000003">
    <property type="protein sequence ID" value="GER22352.1"/>
    <property type="molecule type" value="Genomic_DNA"/>
</dbReference>
<dbReference type="AlphaFoldDB" id="A0A5A7NQF1"/>
<dbReference type="Pfam" id="PF01047">
    <property type="entry name" value="MarR"/>
    <property type="match status" value="1"/>
</dbReference>
<evidence type="ECO:0000259" key="2">
    <source>
        <dbReference type="PROSITE" id="PS50995"/>
    </source>
</evidence>
<protein>
    <submittedName>
        <fullName evidence="3">MarR family transcriptional regulator</fullName>
    </submittedName>
</protein>
<dbReference type="PANTHER" id="PTHR39515">
    <property type="entry name" value="CONSERVED PROTEIN"/>
    <property type="match status" value="1"/>
</dbReference>
<gene>
    <name evidence="3" type="ORF">NCCP1664_08490</name>
</gene>
<dbReference type="SMART" id="SM00347">
    <property type="entry name" value="HTH_MARR"/>
    <property type="match status" value="1"/>
</dbReference>
<dbReference type="PANTHER" id="PTHR39515:SF2">
    <property type="entry name" value="HTH-TYPE TRANSCRIPTIONAL REGULATOR RV0880"/>
    <property type="match status" value="1"/>
</dbReference>
<dbReference type="InterPro" id="IPR052526">
    <property type="entry name" value="HTH-type_Bedaq_tolerance"/>
</dbReference>
<keyword evidence="4" id="KW-1185">Reference proteome</keyword>
<dbReference type="SUPFAM" id="SSF46785">
    <property type="entry name" value="Winged helix' DNA-binding domain"/>
    <property type="match status" value="1"/>
</dbReference>
<feature type="compositionally biased region" description="Basic and acidic residues" evidence="1">
    <location>
        <begin position="1"/>
        <end position="14"/>
    </location>
</feature>
<dbReference type="InterPro" id="IPR000835">
    <property type="entry name" value="HTH_MarR-typ"/>
</dbReference>
<evidence type="ECO:0000256" key="1">
    <source>
        <dbReference type="SAM" id="MobiDB-lite"/>
    </source>
</evidence>
<reference evidence="3 4" key="1">
    <citation type="submission" date="2019-09" db="EMBL/GenBank/DDBJ databases">
        <title>Arthrobacter zafarii sp. nov., a moderately thermotolerant and halotolerant actinobacterium isolated from Cholistan desert soil of Pakistan.</title>
        <authorList>
            <person name="Amin A."/>
            <person name="Ahmed I."/>
            <person name="Khalid N."/>
            <person name="Schumann P."/>
            <person name="Busse H.J."/>
            <person name="Khan I.U."/>
            <person name="Li S."/>
            <person name="Li W.J."/>
        </authorList>
    </citation>
    <scope>NUCLEOTIDE SEQUENCE [LARGE SCALE GENOMIC DNA]</scope>
    <source>
        <strain evidence="3 4">NCCP-1664</strain>
    </source>
</reference>
<dbReference type="PROSITE" id="PS50995">
    <property type="entry name" value="HTH_MARR_2"/>
    <property type="match status" value="1"/>
</dbReference>
<accession>A0A5A7NQF1</accession>
<evidence type="ECO:0000313" key="4">
    <source>
        <dbReference type="Proteomes" id="UP000325307"/>
    </source>
</evidence>
<name>A0A5A7NQF1_9MICC</name>
<sequence length="161" mass="17570">MREVRMSGVERDDATAGAGVPEPVEPDRLAAELRVAIMRASRRLRTEASGELLKPAQYSVLGALQQGSRTIGQLARGEMVAAPSMTRIVQHLEDAGWTSRQPHPDDARQVVVSITGAGREILQRAQAHRTAWLARRLGELDAADRRILARAAELLQGMCSE</sequence>
<organism evidence="3 4">
    <name type="scientific">Zafaria cholistanensis</name>
    <dbReference type="NCBI Taxonomy" id="1682741"/>
    <lineage>
        <taxon>Bacteria</taxon>
        <taxon>Bacillati</taxon>
        <taxon>Actinomycetota</taxon>
        <taxon>Actinomycetes</taxon>
        <taxon>Micrococcales</taxon>
        <taxon>Micrococcaceae</taxon>
        <taxon>Zafaria</taxon>
    </lineage>
</organism>
<dbReference type="Proteomes" id="UP000325307">
    <property type="component" value="Unassembled WGS sequence"/>
</dbReference>
<proteinExistence type="predicted"/>
<feature type="region of interest" description="Disordered" evidence="1">
    <location>
        <begin position="1"/>
        <end position="25"/>
    </location>
</feature>
<dbReference type="GO" id="GO:0003700">
    <property type="term" value="F:DNA-binding transcription factor activity"/>
    <property type="evidence" value="ECO:0007669"/>
    <property type="project" value="InterPro"/>
</dbReference>
<feature type="domain" description="HTH marR-type" evidence="2">
    <location>
        <begin position="30"/>
        <end position="157"/>
    </location>
</feature>
<evidence type="ECO:0000313" key="3">
    <source>
        <dbReference type="EMBL" id="GER22352.1"/>
    </source>
</evidence>